<dbReference type="PANTHER" id="PTHR33693:SF1">
    <property type="entry name" value="TYPE-4 URACIL-DNA GLYCOSYLASE"/>
    <property type="match status" value="1"/>
</dbReference>
<dbReference type="EC" id="3.2.2.27" evidence="9"/>
<evidence type="ECO:0000256" key="7">
    <source>
        <dbReference type="ARBA" id="ARBA00023204"/>
    </source>
</evidence>
<dbReference type="CDD" id="cd10030">
    <property type="entry name" value="UDG-F4_TTUDGA_SPO1dp_like"/>
    <property type="match status" value="1"/>
</dbReference>
<dbReference type="Gene3D" id="3.40.470.10">
    <property type="entry name" value="Uracil-DNA glycosylase-like domain"/>
    <property type="match status" value="1"/>
</dbReference>
<evidence type="ECO:0000259" key="8">
    <source>
        <dbReference type="Pfam" id="PF03167"/>
    </source>
</evidence>
<accession>A0A6J4KR73</accession>
<dbReference type="EMBL" id="CADCTU010000352">
    <property type="protein sequence ID" value="CAA9312263.1"/>
    <property type="molecule type" value="Genomic_DNA"/>
</dbReference>
<keyword evidence="3" id="KW-0227">DNA damage</keyword>
<keyword evidence="1" id="KW-0004">4Fe-4S</keyword>
<reference evidence="9" key="1">
    <citation type="submission" date="2020-02" db="EMBL/GenBank/DDBJ databases">
        <authorList>
            <person name="Meier V. D."/>
        </authorList>
    </citation>
    <scope>NUCLEOTIDE SEQUENCE</scope>
    <source>
        <strain evidence="9">AVDCRST_MAG11</strain>
    </source>
</reference>
<protein>
    <submittedName>
        <fullName evidence="9">Uracil-DNA glycosylase, family 4</fullName>
        <ecNumber evidence="9">3.2.2.27</ecNumber>
    </submittedName>
</protein>
<name>A0A6J4KR73_9BACT</name>
<gene>
    <name evidence="9" type="ORF">AVDCRST_MAG11-1573</name>
</gene>
<dbReference type="GO" id="GO:0004844">
    <property type="term" value="F:uracil DNA N-glycosylase activity"/>
    <property type="evidence" value="ECO:0007669"/>
    <property type="project" value="UniProtKB-EC"/>
</dbReference>
<dbReference type="InterPro" id="IPR051536">
    <property type="entry name" value="UDG_Type-4/5"/>
</dbReference>
<evidence type="ECO:0000256" key="3">
    <source>
        <dbReference type="ARBA" id="ARBA00022763"/>
    </source>
</evidence>
<dbReference type="GO" id="GO:0051539">
    <property type="term" value="F:4 iron, 4 sulfur cluster binding"/>
    <property type="evidence" value="ECO:0007669"/>
    <property type="project" value="UniProtKB-KW"/>
</dbReference>
<sequence length="92" mass="10354">PDEVEACSPYLVRQLELIRPKVILCFGTFAAQTLLNTKTPIGKLRGAVHRYYGTPLVVTYHPAALLRNPAWKRPTWEDVQLARRILDRAAGA</sequence>
<dbReference type="GO" id="GO:0046872">
    <property type="term" value="F:metal ion binding"/>
    <property type="evidence" value="ECO:0007669"/>
    <property type="project" value="UniProtKB-KW"/>
</dbReference>
<keyword evidence="4 9" id="KW-0378">Hydrolase</keyword>
<organism evidence="9">
    <name type="scientific">uncultured Gemmatimonadaceae bacterium</name>
    <dbReference type="NCBI Taxonomy" id="246130"/>
    <lineage>
        <taxon>Bacteria</taxon>
        <taxon>Pseudomonadati</taxon>
        <taxon>Gemmatimonadota</taxon>
        <taxon>Gemmatimonadia</taxon>
        <taxon>Gemmatimonadales</taxon>
        <taxon>Gemmatimonadaceae</taxon>
        <taxon>environmental samples</taxon>
    </lineage>
</organism>
<evidence type="ECO:0000256" key="4">
    <source>
        <dbReference type="ARBA" id="ARBA00022801"/>
    </source>
</evidence>
<feature type="domain" description="Uracil-DNA glycosylase-like" evidence="8">
    <location>
        <begin position="2"/>
        <end position="79"/>
    </location>
</feature>
<dbReference type="Pfam" id="PF03167">
    <property type="entry name" value="UDG"/>
    <property type="match status" value="1"/>
</dbReference>
<dbReference type="InterPro" id="IPR005122">
    <property type="entry name" value="Uracil-DNA_glycosylase-like"/>
</dbReference>
<keyword evidence="2" id="KW-0479">Metal-binding</keyword>
<evidence type="ECO:0000256" key="2">
    <source>
        <dbReference type="ARBA" id="ARBA00022723"/>
    </source>
</evidence>
<dbReference type="PANTHER" id="PTHR33693">
    <property type="entry name" value="TYPE-5 URACIL-DNA GLYCOSYLASE"/>
    <property type="match status" value="1"/>
</dbReference>
<keyword evidence="9" id="KW-0326">Glycosidase</keyword>
<keyword evidence="5" id="KW-0408">Iron</keyword>
<evidence type="ECO:0000256" key="5">
    <source>
        <dbReference type="ARBA" id="ARBA00023004"/>
    </source>
</evidence>
<keyword evidence="6" id="KW-0411">Iron-sulfur</keyword>
<dbReference type="GO" id="GO:0006281">
    <property type="term" value="P:DNA repair"/>
    <property type="evidence" value="ECO:0007669"/>
    <property type="project" value="UniProtKB-KW"/>
</dbReference>
<evidence type="ECO:0000313" key="9">
    <source>
        <dbReference type="EMBL" id="CAA9312263.1"/>
    </source>
</evidence>
<dbReference type="AlphaFoldDB" id="A0A6J4KR73"/>
<keyword evidence="7" id="KW-0234">DNA repair</keyword>
<evidence type="ECO:0000256" key="6">
    <source>
        <dbReference type="ARBA" id="ARBA00023014"/>
    </source>
</evidence>
<dbReference type="SUPFAM" id="SSF52141">
    <property type="entry name" value="Uracil-DNA glycosylase-like"/>
    <property type="match status" value="1"/>
</dbReference>
<evidence type="ECO:0000256" key="1">
    <source>
        <dbReference type="ARBA" id="ARBA00022485"/>
    </source>
</evidence>
<proteinExistence type="predicted"/>
<feature type="non-terminal residue" evidence="9">
    <location>
        <position position="1"/>
    </location>
</feature>
<dbReference type="InterPro" id="IPR036895">
    <property type="entry name" value="Uracil-DNA_glycosylase-like_sf"/>
</dbReference>